<sequence length="291" mass="31223">MSSYPGSNDPYNPDFNQQNGAGQNNPQDSYGQQDPYSQPGAYGQPNQPDYGQQQGAASQPGAYGQPSQPSQPGAYGGQTPHSQPGGYGQPGAQQPGGYGQPGQQDPFAQPGPFGANAAYGQPAPQLLTADDYRAQGMPLPLSQPVYGVSMMEAYKRFWKKSFRFAGYASKSEFWWPALVNTIIMFVPALLLFAIQIIVTFAAASASDPDAAGAVVGLTGIVLFLLWGFIFLFSLATLIPTLSVGWRRLQDAGFPGALTFISFVASIVVYIMCALETKPEARRPEWEDTRGD</sequence>
<name>A0A150HB50_9MICO</name>
<feature type="transmembrane region" description="Helical" evidence="2">
    <location>
        <begin position="173"/>
        <end position="198"/>
    </location>
</feature>
<keyword evidence="2" id="KW-0472">Membrane</keyword>
<accession>A0A150HB50</accession>
<keyword evidence="2" id="KW-0812">Transmembrane</keyword>
<dbReference type="InterPro" id="IPR008523">
    <property type="entry name" value="DUF805"/>
</dbReference>
<dbReference type="RefSeq" id="WP_062019988.1">
    <property type="nucleotide sequence ID" value="NZ_LQQC01000005.1"/>
</dbReference>
<dbReference type="Proteomes" id="UP000243589">
    <property type="component" value="Unassembled WGS sequence"/>
</dbReference>
<evidence type="ECO:0000313" key="3">
    <source>
        <dbReference type="EMBL" id="KXZ59235.1"/>
    </source>
</evidence>
<proteinExistence type="predicted"/>
<feature type="compositionally biased region" description="Polar residues" evidence="1">
    <location>
        <begin position="1"/>
        <end position="10"/>
    </location>
</feature>
<reference evidence="3 4" key="1">
    <citation type="submission" date="2016-01" db="EMBL/GenBank/DDBJ databases">
        <title>Use of Whole Genome Sequencing to ascertain that Brevibacterium massiliense (Roux, Raoult 2009) is a later heterotypic synonym of Brevibacterium ravenspurgense (Mages 2008).</title>
        <authorList>
            <person name="Bernier A.-M."/>
            <person name="Burdz T."/>
            <person name="Huynh C."/>
            <person name="Pachecho A.L."/>
            <person name="Wiebe D."/>
            <person name="Bonner C."/>
            <person name="Bernard K."/>
        </authorList>
    </citation>
    <scope>NUCLEOTIDE SEQUENCE [LARGE SCALE GENOMIC DNA]</scope>
    <source>
        <strain evidence="3 4">CCUG56047</strain>
    </source>
</reference>
<gene>
    <name evidence="3" type="ORF">Bravens_00482</name>
</gene>
<protein>
    <recommendedName>
        <fullName evidence="5">DUF805 domain-containing protein</fullName>
    </recommendedName>
</protein>
<dbReference type="AlphaFoldDB" id="A0A150HB50"/>
<dbReference type="EMBL" id="LQQC01000005">
    <property type="protein sequence ID" value="KXZ59235.1"/>
    <property type="molecule type" value="Genomic_DNA"/>
</dbReference>
<feature type="region of interest" description="Disordered" evidence="1">
    <location>
        <begin position="1"/>
        <end position="120"/>
    </location>
</feature>
<keyword evidence="4" id="KW-1185">Reference proteome</keyword>
<feature type="compositionally biased region" description="Low complexity" evidence="1">
    <location>
        <begin position="16"/>
        <end position="27"/>
    </location>
</feature>
<dbReference type="PATRIC" id="fig|479117.4.peg.482"/>
<dbReference type="Pfam" id="PF05656">
    <property type="entry name" value="DUF805"/>
    <property type="match status" value="1"/>
</dbReference>
<evidence type="ECO:0008006" key="5">
    <source>
        <dbReference type="Google" id="ProtNLM"/>
    </source>
</evidence>
<evidence type="ECO:0000256" key="2">
    <source>
        <dbReference type="SAM" id="Phobius"/>
    </source>
</evidence>
<feature type="compositionally biased region" description="Gly residues" evidence="1">
    <location>
        <begin position="85"/>
        <end position="100"/>
    </location>
</feature>
<dbReference type="GO" id="GO:0005886">
    <property type="term" value="C:plasma membrane"/>
    <property type="evidence" value="ECO:0007669"/>
    <property type="project" value="TreeGrafter"/>
</dbReference>
<feature type="transmembrane region" description="Helical" evidence="2">
    <location>
        <begin position="255"/>
        <end position="274"/>
    </location>
</feature>
<feature type="compositionally biased region" description="Low complexity" evidence="1">
    <location>
        <begin position="50"/>
        <end position="66"/>
    </location>
</feature>
<dbReference type="PANTHER" id="PTHR34980">
    <property type="entry name" value="INNER MEMBRANE PROTEIN-RELATED-RELATED"/>
    <property type="match status" value="1"/>
</dbReference>
<dbReference type="PANTHER" id="PTHR34980:SF2">
    <property type="entry name" value="INNER MEMBRANE PROTEIN YHAH-RELATED"/>
    <property type="match status" value="1"/>
</dbReference>
<comment type="caution">
    <text evidence="3">The sequence shown here is derived from an EMBL/GenBank/DDBJ whole genome shotgun (WGS) entry which is preliminary data.</text>
</comment>
<organism evidence="3 4">
    <name type="scientific">Brevibacterium ravenspurgense</name>
    <dbReference type="NCBI Taxonomy" id="479117"/>
    <lineage>
        <taxon>Bacteria</taxon>
        <taxon>Bacillati</taxon>
        <taxon>Actinomycetota</taxon>
        <taxon>Actinomycetes</taxon>
        <taxon>Micrococcales</taxon>
        <taxon>Brevibacteriaceae</taxon>
        <taxon>Brevibacterium</taxon>
    </lineage>
</organism>
<feature type="transmembrane region" description="Helical" evidence="2">
    <location>
        <begin position="210"/>
        <end position="235"/>
    </location>
</feature>
<evidence type="ECO:0000256" key="1">
    <source>
        <dbReference type="SAM" id="MobiDB-lite"/>
    </source>
</evidence>
<evidence type="ECO:0000313" key="4">
    <source>
        <dbReference type="Proteomes" id="UP000243589"/>
    </source>
</evidence>
<keyword evidence="2" id="KW-1133">Transmembrane helix</keyword>